<dbReference type="SUPFAM" id="SSF89796">
    <property type="entry name" value="CoA-transferase family III (CaiB/BaiF)"/>
    <property type="match status" value="1"/>
</dbReference>
<keyword evidence="1 3" id="KW-0808">Transferase</keyword>
<dbReference type="GO" id="GO:0008410">
    <property type="term" value="F:CoA-transferase activity"/>
    <property type="evidence" value="ECO:0007669"/>
    <property type="project" value="TreeGrafter"/>
</dbReference>
<dbReference type="InterPro" id="IPR050483">
    <property type="entry name" value="CoA-transferase_III_domain"/>
</dbReference>
<reference evidence="3" key="1">
    <citation type="submission" date="2022-08" db="EMBL/GenBank/DDBJ databases">
        <title>Complete Genome Sequences of 2 Bosea sp. soil isolates.</title>
        <authorList>
            <person name="Alvarez Arevalo M."/>
            <person name="Sterndorff E.B."/>
            <person name="Faurdal D."/>
            <person name="Joergensen T.S."/>
            <person name="Weber T."/>
        </authorList>
    </citation>
    <scope>NUCLEOTIDE SEQUENCE</scope>
    <source>
        <strain evidence="3">NBC_00436</strain>
    </source>
</reference>
<dbReference type="InterPro" id="IPR023606">
    <property type="entry name" value="CoA-Trfase_III_dom_1_sf"/>
</dbReference>
<dbReference type="Gene3D" id="3.40.50.10540">
    <property type="entry name" value="Crotonobetainyl-coa:carnitine coa-transferase, domain 1"/>
    <property type="match status" value="1"/>
</dbReference>
<dbReference type="Pfam" id="PF02515">
    <property type="entry name" value="CoA_transf_3"/>
    <property type="match status" value="1"/>
</dbReference>
<gene>
    <name evidence="3" type="ORF">NWE54_17040</name>
</gene>
<organism evidence="3">
    <name type="scientific">Bosea sp. NBC_00436</name>
    <dbReference type="NCBI Taxonomy" id="2969620"/>
    <lineage>
        <taxon>Bacteria</taxon>
        <taxon>Pseudomonadati</taxon>
        <taxon>Pseudomonadota</taxon>
        <taxon>Alphaproteobacteria</taxon>
        <taxon>Hyphomicrobiales</taxon>
        <taxon>Boseaceae</taxon>
        <taxon>Bosea</taxon>
    </lineage>
</organism>
<dbReference type="Gene3D" id="3.30.1540.10">
    <property type="entry name" value="formyl-coa transferase, domain 3"/>
    <property type="match status" value="1"/>
</dbReference>
<protein>
    <submittedName>
        <fullName evidence="3">CoA transferase</fullName>
    </submittedName>
</protein>
<evidence type="ECO:0000256" key="2">
    <source>
        <dbReference type="SAM" id="MobiDB-lite"/>
    </source>
</evidence>
<feature type="region of interest" description="Disordered" evidence="2">
    <location>
        <begin position="352"/>
        <end position="374"/>
    </location>
</feature>
<dbReference type="PANTHER" id="PTHR48207">
    <property type="entry name" value="SUCCINATE--HYDROXYMETHYLGLUTARATE COA-TRANSFERASE"/>
    <property type="match status" value="1"/>
</dbReference>
<dbReference type="AlphaFoldDB" id="A0A9E7ZVG0"/>
<sequence>MPGPLSGIKIVDLTTVIAGPYATQTLGDMGADVLKVEPPGGDIMRAPGPARSPGMGAAFLNCNRNKRSIALDMKSAEDLAHLRELIAGADVFIHNMRMEAARRYGLDPETLLAQHPRLIYCAIVGFGQDGPYRDRPAYDDVIQAASGWAALAQRTGEAPAYAPTIVADKTTALFAVSAINAALYHRAVSGEGQAIEVPMFEAMVSFLAVEHLGGRSFEPALGASGYSRVLSRHRRPYRTADGFIAAMPYTAAHWRALFQAAGREDWATEKALDDGATRAAMIDTLYERLAHCLSHRPSAEWLAILDRIDVPCSAVNTLDDLLDDPHLKATGFFEAVEHPEEGHLVTTKPPIRFSRTPCASTKPAPSYPAKREAS</sequence>
<proteinExistence type="predicted"/>
<accession>A0A9E7ZVG0</accession>
<evidence type="ECO:0000313" key="3">
    <source>
        <dbReference type="EMBL" id="UZF85524.1"/>
    </source>
</evidence>
<name>A0A9E7ZVG0_9HYPH</name>
<dbReference type="EMBL" id="CP102774">
    <property type="protein sequence ID" value="UZF85524.1"/>
    <property type="molecule type" value="Genomic_DNA"/>
</dbReference>
<dbReference type="InterPro" id="IPR044855">
    <property type="entry name" value="CoA-Trfase_III_dom3_sf"/>
</dbReference>
<dbReference type="PANTHER" id="PTHR48207:SF4">
    <property type="entry name" value="BLL6097 PROTEIN"/>
    <property type="match status" value="1"/>
</dbReference>
<dbReference type="InterPro" id="IPR003673">
    <property type="entry name" value="CoA-Trfase_fam_III"/>
</dbReference>
<evidence type="ECO:0000256" key="1">
    <source>
        <dbReference type="ARBA" id="ARBA00022679"/>
    </source>
</evidence>